<organism evidence="1 2">
    <name type="scientific">Trichonephila clavata</name>
    <name type="common">Joro spider</name>
    <name type="synonym">Nephila clavata</name>
    <dbReference type="NCBI Taxonomy" id="2740835"/>
    <lineage>
        <taxon>Eukaryota</taxon>
        <taxon>Metazoa</taxon>
        <taxon>Ecdysozoa</taxon>
        <taxon>Arthropoda</taxon>
        <taxon>Chelicerata</taxon>
        <taxon>Arachnida</taxon>
        <taxon>Araneae</taxon>
        <taxon>Araneomorphae</taxon>
        <taxon>Entelegynae</taxon>
        <taxon>Araneoidea</taxon>
        <taxon>Nephilidae</taxon>
        <taxon>Trichonephila</taxon>
    </lineage>
</organism>
<keyword evidence="2" id="KW-1185">Reference proteome</keyword>
<evidence type="ECO:0000313" key="2">
    <source>
        <dbReference type="Proteomes" id="UP000887116"/>
    </source>
</evidence>
<proteinExistence type="predicted"/>
<gene>
    <name evidence="1" type="ORF">TNCT_513811</name>
</gene>
<comment type="caution">
    <text evidence="1">The sequence shown here is derived from an EMBL/GenBank/DDBJ whole genome shotgun (WGS) entry which is preliminary data.</text>
</comment>
<sequence length="150" mass="17078">MEGIILAARLQRAGRSEDIPEVFPGVVYQNDCSMANGLELPSKVEDSDIKRFRRLWWLCHTSSSLWCSSTCLLSFIPASVIPLSDNEDFGGTPLPFLHHLCHCSPTVGVLLLRDVTHSEHGCHTHRNERIWTDKIIFYEVFTFQLLHLSN</sequence>
<dbReference type="AlphaFoldDB" id="A0A8X6M6Q4"/>
<dbReference type="Proteomes" id="UP000887116">
    <property type="component" value="Unassembled WGS sequence"/>
</dbReference>
<evidence type="ECO:0000313" key="1">
    <source>
        <dbReference type="EMBL" id="GFR33369.1"/>
    </source>
</evidence>
<reference evidence="1" key="1">
    <citation type="submission" date="2020-07" db="EMBL/GenBank/DDBJ databases">
        <title>Multicomponent nature underlies the extraordinary mechanical properties of spider dragline silk.</title>
        <authorList>
            <person name="Kono N."/>
            <person name="Nakamura H."/>
            <person name="Mori M."/>
            <person name="Yoshida Y."/>
            <person name="Ohtoshi R."/>
            <person name="Malay A.D."/>
            <person name="Moran D.A.P."/>
            <person name="Tomita M."/>
            <person name="Numata K."/>
            <person name="Arakawa K."/>
        </authorList>
    </citation>
    <scope>NUCLEOTIDE SEQUENCE</scope>
</reference>
<name>A0A8X6M6Q4_TRICU</name>
<accession>A0A8X6M6Q4</accession>
<dbReference type="OrthoDB" id="10471057at2759"/>
<dbReference type="EMBL" id="BMAO01039737">
    <property type="protein sequence ID" value="GFR33369.1"/>
    <property type="molecule type" value="Genomic_DNA"/>
</dbReference>
<protein>
    <submittedName>
        <fullName evidence="1">Uncharacterized protein</fullName>
    </submittedName>
</protein>